<dbReference type="EMBL" id="SMMG02000003">
    <property type="protein sequence ID" value="KAA3479691.1"/>
    <property type="molecule type" value="Genomic_DNA"/>
</dbReference>
<protein>
    <submittedName>
        <fullName evidence="1">Cysteine-rich receptor-like protein kinase 1</fullName>
    </submittedName>
</protein>
<evidence type="ECO:0000313" key="2">
    <source>
        <dbReference type="Proteomes" id="UP000325315"/>
    </source>
</evidence>
<keyword evidence="1" id="KW-0418">Kinase</keyword>
<dbReference type="OrthoDB" id="10431361at2759"/>
<dbReference type="GO" id="GO:0016301">
    <property type="term" value="F:kinase activity"/>
    <property type="evidence" value="ECO:0007669"/>
    <property type="project" value="UniProtKB-KW"/>
</dbReference>
<dbReference type="Proteomes" id="UP000325315">
    <property type="component" value="Unassembled WGS sequence"/>
</dbReference>
<organism evidence="1 2">
    <name type="scientific">Gossypium australe</name>
    <dbReference type="NCBI Taxonomy" id="47621"/>
    <lineage>
        <taxon>Eukaryota</taxon>
        <taxon>Viridiplantae</taxon>
        <taxon>Streptophyta</taxon>
        <taxon>Embryophyta</taxon>
        <taxon>Tracheophyta</taxon>
        <taxon>Spermatophyta</taxon>
        <taxon>Magnoliopsida</taxon>
        <taxon>eudicotyledons</taxon>
        <taxon>Gunneridae</taxon>
        <taxon>Pentapetalae</taxon>
        <taxon>rosids</taxon>
        <taxon>malvids</taxon>
        <taxon>Malvales</taxon>
        <taxon>Malvaceae</taxon>
        <taxon>Malvoideae</taxon>
        <taxon>Gossypium</taxon>
    </lineage>
</organism>
<proteinExistence type="predicted"/>
<sequence length="110" mass="12501">MADSVSLEEFLNGNASLAGNHNTKKVHFKYPNPDSDMKMVDGLSPMPKLFWKEMLLGEGLHDQREGKSINISNEDEEFDLLDGDIRKSTVDEISLIDFLDRVNKILIKHI</sequence>
<reference evidence="2" key="1">
    <citation type="journal article" date="2019" name="Plant Biotechnol. J.">
        <title>Genome sequencing of the Australian wild diploid species Gossypium australe highlights disease resistance and delayed gland morphogenesis.</title>
        <authorList>
            <person name="Cai Y."/>
            <person name="Cai X."/>
            <person name="Wang Q."/>
            <person name="Wang P."/>
            <person name="Zhang Y."/>
            <person name="Cai C."/>
            <person name="Xu Y."/>
            <person name="Wang K."/>
            <person name="Zhou Z."/>
            <person name="Wang C."/>
            <person name="Geng S."/>
            <person name="Li B."/>
            <person name="Dong Q."/>
            <person name="Hou Y."/>
            <person name="Wang H."/>
            <person name="Ai P."/>
            <person name="Liu Z."/>
            <person name="Yi F."/>
            <person name="Sun M."/>
            <person name="An G."/>
            <person name="Cheng J."/>
            <person name="Zhang Y."/>
            <person name="Shi Q."/>
            <person name="Xie Y."/>
            <person name="Shi X."/>
            <person name="Chang Y."/>
            <person name="Huang F."/>
            <person name="Chen Y."/>
            <person name="Hong S."/>
            <person name="Mi L."/>
            <person name="Sun Q."/>
            <person name="Zhang L."/>
            <person name="Zhou B."/>
            <person name="Peng R."/>
            <person name="Zhang X."/>
            <person name="Liu F."/>
        </authorList>
    </citation>
    <scope>NUCLEOTIDE SEQUENCE [LARGE SCALE GENOMIC DNA]</scope>
    <source>
        <strain evidence="2">cv. PA1801</strain>
    </source>
</reference>
<comment type="caution">
    <text evidence="1">The sequence shown here is derived from an EMBL/GenBank/DDBJ whole genome shotgun (WGS) entry which is preliminary data.</text>
</comment>
<keyword evidence="1" id="KW-0808">Transferase</keyword>
<evidence type="ECO:0000313" key="1">
    <source>
        <dbReference type="EMBL" id="KAA3479691.1"/>
    </source>
</evidence>
<gene>
    <name evidence="1" type="ORF">EPI10_020184</name>
</gene>
<accession>A0A5B6WD43</accession>
<dbReference type="AlphaFoldDB" id="A0A5B6WD43"/>
<name>A0A5B6WD43_9ROSI</name>
<keyword evidence="1" id="KW-0675">Receptor</keyword>
<keyword evidence="2" id="KW-1185">Reference proteome</keyword>